<protein>
    <submittedName>
        <fullName evidence="2">Rhodanese domain-containing protein</fullName>
    </submittedName>
</protein>
<organism evidence="1 2">
    <name type="scientific">Heterorhabditis bacteriophora</name>
    <name type="common">Entomopathogenic nematode worm</name>
    <dbReference type="NCBI Taxonomy" id="37862"/>
    <lineage>
        <taxon>Eukaryota</taxon>
        <taxon>Metazoa</taxon>
        <taxon>Ecdysozoa</taxon>
        <taxon>Nematoda</taxon>
        <taxon>Chromadorea</taxon>
        <taxon>Rhabditida</taxon>
        <taxon>Rhabditina</taxon>
        <taxon>Rhabditomorpha</taxon>
        <taxon>Strongyloidea</taxon>
        <taxon>Heterorhabditidae</taxon>
        <taxon>Heterorhabditis</taxon>
    </lineage>
</organism>
<keyword evidence="1" id="KW-1185">Reference proteome</keyword>
<dbReference type="WBParaSite" id="Hba_14449">
    <property type="protein sequence ID" value="Hba_14449"/>
    <property type="gene ID" value="Hba_14449"/>
</dbReference>
<name>A0A1I7XAR0_HETBA</name>
<proteinExistence type="predicted"/>
<sequence>MASRYQTRSDYTTLPYLDSLKKCLTPLQILSHPHHFNRTLLSRNYFETPILESARKTGTTLVIYGHRANVVTATLHERGYKAIYLTGNLQFYRTCYPAGLTSKSGPQHDIVALKNAFERIM</sequence>
<reference evidence="2" key="1">
    <citation type="submission" date="2016-11" db="UniProtKB">
        <authorList>
            <consortium name="WormBaseParasite"/>
        </authorList>
    </citation>
    <scope>IDENTIFICATION</scope>
</reference>
<dbReference type="AlphaFoldDB" id="A0A1I7XAR0"/>
<dbReference type="Proteomes" id="UP000095283">
    <property type="component" value="Unplaced"/>
</dbReference>
<accession>A0A1I7XAR0</accession>
<evidence type="ECO:0000313" key="2">
    <source>
        <dbReference type="WBParaSite" id="Hba_14449"/>
    </source>
</evidence>
<evidence type="ECO:0000313" key="1">
    <source>
        <dbReference type="Proteomes" id="UP000095283"/>
    </source>
</evidence>